<dbReference type="GO" id="GO:0004630">
    <property type="term" value="F:phospholipase D activity"/>
    <property type="evidence" value="ECO:0007669"/>
    <property type="project" value="UniProtKB-EC"/>
</dbReference>
<comment type="similarity">
    <text evidence="2">Belongs to the phospholipase D family.</text>
</comment>
<dbReference type="EMBL" id="CP076132">
    <property type="protein sequence ID" value="QWG00565.1"/>
    <property type="molecule type" value="Genomic_DNA"/>
</dbReference>
<evidence type="ECO:0000256" key="7">
    <source>
        <dbReference type="SAM" id="SignalP"/>
    </source>
</evidence>
<keyword evidence="7" id="KW-0732">Signal</keyword>
<dbReference type="Pfam" id="PF13091">
    <property type="entry name" value="PLDc_2"/>
    <property type="match status" value="2"/>
</dbReference>
<dbReference type="SUPFAM" id="SSF56024">
    <property type="entry name" value="Phospholipase D/nuclease"/>
    <property type="match status" value="2"/>
</dbReference>
<feature type="chain" id="PRO_5043544678" description="phospholipase D" evidence="7">
    <location>
        <begin position="17"/>
        <end position="366"/>
    </location>
</feature>
<keyword evidence="4" id="KW-0378">Hydrolase</keyword>
<protein>
    <recommendedName>
        <fullName evidence="3">phospholipase D</fullName>
        <ecNumber evidence="3">3.1.4.4</ecNumber>
    </recommendedName>
</protein>
<reference evidence="9 10" key="1">
    <citation type="submission" date="2021-05" db="EMBL/GenBank/DDBJ databases">
        <title>Comparative genomic studies on the polysaccharide-degrading batcterial strains of the Flammeovirga genus.</title>
        <authorList>
            <person name="Zewei F."/>
            <person name="Zheng Z."/>
            <person name="Yu L."/>
            <person name="Ruyue G."/>
            <person name="Yanhong M."/>
            <person name="Yuanyuan C."/>
            <person name="Jingyan G."/>
            <person name="Wenjun H."/>
        </authorList>
    </citation>
    <scope>NUCLEOTIDE SEQUENCE [LARGE SCALE GENOMIC DNA]</scope>
    <source>
        <strain evidence="9 10">NBRC:100898</strain>
    </source>
</reference>
<dbReference type="PANTHER" id="PTHR43856">
    <property type="entry name" value="CARDIOLIPIN HYDROLASE"/>
    <property type="match status" value="1"/>
</dbReference>
<keyword evidence="10" id="KW-1185">Reference proteome</keyword>
<keyword evidence="5" id="KW-0442">Lipid degradation</keyword>
<organism evidence="9 10">
    <name type="scientific">Flammeovirga yaeyamensis</name>
    <dbReference type="NCBI Taxonomy" id="367791"/>
    <lineage>
        <taxon>Bacteria</taxon>
        <taxon>Pseudomonadati</taxon>
        <taxon>Bacteroidota</taxon>
        <taxon>Cytophagia</taxon>
        <taxon>Cytophagales</taxon>
        <taxon>Flammeovirgaceae</taxon>
        <taxon>Flammeovirga</taxon>
    </lineage>
</organism>
<evidence type="ECO:0000256" key="2">
    <source>
        <dbReference type="ARBA" id="ARBA00008664"/>
    </source>
</evidence>
<feature type="domain" description="Phospholipase D-like" evidence="8">
    <location>
        <begin position="71"/>
        <end position="194"/>
    </location>
</feature>
<feature type="signal peptide" evidence="7">
    <location>
        <begin position="1"/>
        <end position="16"/>
    </location>
</feature>
<dbReference type="RefSeq" id="WP_169663043.1">
    <property type="nucleotide sequence ID" value="NZ_CP076132.1"/>
</dbReference>
<comment type="catalytic activity">
    <reaction evidence="1">
        <text>a 1,2-diacyl-sn-glycero-3-phosphocholine + H2O = a 1,2-diacyl-sn-glycero-3-phosphate + choline + H(+)</text>
        <dbReference type="Rhea" id="RHEA:14445"/>
        <dbReference type="ChEBI" id="CHEBI:15354"/>
        <dbReference type="ChEBI" id="CHEBI:15377"/>
        <dbReference type="ChEBI" id="CHEBI:15378"/>
        <dbReference type="ChEBI" id="CHEBI:57643"/>
        <dbReference type="ChEBI" id="CHEBI:58608"/>
        <dbReference type="EC" id="3.1.4.4"/>
    </reaction>
</comment>
<dbReference type="PANTHER" id="PTHR43856:SF1">
    <property type="entry name" value="MITOCHONDRIAL CARDIOLIPIN HYDROLASE"/>
    <property type="match status" value="1"/>
</dbReference>
<dbReference type="Proteomes" id="UP000678679">
    <property type="component" value="Chromosome 1"/>
</dbReference>
<keyword evidence="6" id="KW-0443">Lipid metabolism</keyword>
<dbReference type="GO" id="GO:0016042">
    <property type="term" value="P:lipid catabolic process"/>
    <property type="evidence" value="ECO:0007669"/>
    <property type="project" value="UniProtKB-KW"/>
</dbReference>
<dbReference type="InterPro" id="IPR051406">
    <property type="entry name" value="PLD_domain"/>
</dbReference>
<dbReference type="EC" id="3.1.4.4" evidence="3"/>
<proteinExistence type="inferred from homology"/>
<feature type="domain" description="Phospholipase D-like" evidence="8">
    <location>
        <begin position="242"/>
        <end position="362"/>
    </location>
</feature>
<name>A0AAX1MZ85_9BACT</name>
<dbReference type="KEGG" id="fya:KMW28_12975"/>
<accession>A0AAX1MZ85</accession>
<dbReference type="Gene3D" id="3.30.870.10">
    <property type="entry name" value="Endonuclease Chain A"/>
    <property type="match status" value="2"/>
</dbReference>
<evidence type="ECO:0000256" key="5">
    <source>
        <dbReference type="ARBA" id="ARBA00022963"/>
    </source>
</evidence>
<evidence type="ECO:0000313" key="10">
    <source>
        <dbReference type="Proteomes" id="UP000678679"/>
    </source>
</evidence>
<dbReference type="PROSITE" id="PS51257">
    <property type="entry name" value="PROKAR_LIPOPROTEIN"/>
    <property type="match status" value="1"/>
</dbReference>
<evidence type="ECO:0000256" key="6">
    <source>
        <dbReference type="ARBA" id="ARBA00023098"/>
    </source>
</evidence>
<dbReference type="InterPro" id="IPR025202">
    <property type="entry name" value="PLD-like_dom"/>
</dbReference>
<evidence type="ECO:0000256" key="3">
    <source>
        <dbReference type="ARBA" id="ARBA00012027"/>
    </source>
</evidence>
<dbReference type="AlphaFoldDB" id="A0AAX1MZ85"/>
<evidence type="ECO:0000256" key="4">
    <source>
        <dbReference type="ARBA" id="ARBA00022801"/>
    </source>
</evidence>
<evidence type="ECO:0000256" key="1">
    <source>
        <dbReference type="ARBA" id="ARBA00000798"/>
    </source>
</evidence>
<evidence type="ECO:0000313" key="9">
    <source>
        <dbReference type="EMBL" id="QWG00565.1"/>
    </source>
</evidence>
<dbReference type="GO" id="GO:0016891">
    <property type="term" value="F:RNA endonuclease activity producing 5'-phosphomonoesters, hydrolytic mechanism"/>
    <property type="evidence" value="ECO:0007669"/>
    <property type="project" value="TreeGrafter"/>
</dbReference>
<evidence type="ECO:0000259" key="8">
    <source>
        <dbReference type="Pfam" id="PF13091"/>
    </source>
</evidence>
<gene>
    <name evidence="9" type="ORF">KMW28_12975</name>
</gene>
<sequence>MRHILSFFLLALVAFSCDTTTNDEIVYVPEGPVFDTKFPITVLPTAEELQSDNTLFLQPIQDIIDATPSGEDLYINIFKFSQGTLRENILAAQRRGVNVHMILDSDEVNNYTAKVFQDSLTTFLRYNNYLDSKAINHNKYVLSSAISTSDSLRRNIVLSTSYNFTASDNSKYQDMLLVDNEFVYESFLHNFHQMIEVEEEQTLQHWNFLWVDNSEYKVGFLPKTSGADIIMDIFEETSPEAEVIIMNSKWEDDRPQLVSTLQRLLDQGTDLTIIAPPSRTDNLDKDWQNRLIEWDQTYDNFTLKWISSPSIHNKTIYINDGENSCVWTGAHNFRARSLRFNNESMLKVRDVEVVEAYQKWLLEIKN</sequence>